<dbReference type="EMBL" id="HBEZ01041418">
    <property type="protein sequence ID" value="CAD8645153.1"/>
    <property type="molecule type" value="Transcribed_RNA"/>
</dbReference>
<dbReference type="AlphaFoldDB" id="A0A7S0MLI9"/>
<accession>A0A7S0MLI9</accession>
<evidence type="ECO:0000313" key="1">
    <source>
        <dbReference type="EMBL" id="CAD8645153.1"/>
    </source>
</evidence>
<sequence length="105" mass="11256">MKRQCTSNECCIFLSRKFNAQINLGAGGSCVGVETTVAAENPGGIAVVMDLLAVELAELLPNKELLNVPLLYNDNVSDNVHISLTVKSTQESNCSPTIKQQSFLS</sequence>
<protein>
    <submittedName>
        <fullName evidence="1">Uncharacterized protein</fullName>
    </submittedName>
</protein>
<gene>
    <name evidence="1" type="ORF">CCUR1050_LOCUS22838</name>
</gene>
<reference evidence="1" key="1">
    <citation type="submission" date="2021-01" db="EMBL/GenBank/DDBJ databases">
        <authorList>
            <person name="Corre E."/>
            <person name="Pelletier E."/>
            <person name="Niang G."/>
            <person name="Scheremetjew M."/>
            <person name="Finn R."/>
            <person name="Kale V."/>
            <person name="Holt S."/>
            <person name="Cochrane G."/>
            <person name="Meng A."/>
            <person name="Brown T."/>
            <person name="Cohen L."/>
        </authorList>
    </citation>
    <scope>NUCLEOTIDE SEQUENCE</scope>
    <source>
        <strain evidence="1">CCAP979/52</strain>
    </source>
</reference>
<dbReference type="PROSITE" id="PS51257">
    <property type="entry name" value="PROKAR_LIPOPROTEIN"/>
    <property type="match status" value="1"/>
</dbReference>
<proteinExistence type="predicted"/>
<organism evidence="1">
    <name type="scientific">Cryptomonas curvata</name>
    <dbReference type="NCBI Taxonomy" id="233186"/>
    <lineage>
        <taxon>Eukaryota</taxon>
        <taxon>Cryptophyceae</taxon>
        <taxon>Cryptomonadales</taxon>
        <taxon>Cryptomonadaceae</taxon>
        <taxon>Cryptomonas</taxon>
    </lineage>
</organism>
<name>A0A7S0MLI9_9CRYP</name>